<comment type="similarity">
    <text evidence="1">Belongs to the thioesterase PaaI family.</text>
</comment>
<protein>
    <submittedName>
        <fullName evidence="4">Putative paai thioester</fullName>
    </submittedName>
</protein>
<dbReference type="InterPro" id="IPR003736">
    <property type="entry name" value="PAAI_dom"/>
</dbReference>
<dbReference type="PANTHER" id="PTHR21660:SF1">
    <property type="entry name" value="ACYL-COENZYME A THIOESTERASE 13"/>
    <property type="match status" value="1"/>
</dbReference>
<accession>A0A0C9SAM8</accession>
<dbReference type="PANTHER" id="PTHR21660">
    <property type="entry name" value="THIOESTERASE SUPERFAMILY MEMBER-RELATED"/>
    <property type="match status" value="1"/>
</dbReference>
<dbReference type="Gene3D" id="3.10.129.10">
    <property type="entry name" value="Hotdog Thioesterase"/>
    <property type="match status" value="1"/>
</dbReference>
<organism evidence="4">
    <name type="scientific">Amblyomma americanum</name>
    <name type="common">Lone star tick</name>
    <dbReference type="NCBI Taxonomy" id="6943"/>
    <lineage>
        <taxon>Eukaryota</taxon>
        <taxon>Metazoa</taxon>
        <taxon>Ecdysozoa</taxon>
        <taxon>Arthropoda</taxon>
        <taxon>Chelicerata</taxon>
        <taxon>Arachnida</taxon>
        <taxon>Acari</taxon>
        <taxon>Parasitiformes</taxon>
        <taxon>Ixodida</taxon>
        <taxon>Ixodoidea</taxon>
        <taxon>Ixodidae</taxon>
        <taxon>Amblyomminae</taxon>
        <taxon>Amblyomma</taxon>
    </lineage>
</organism>
<evidence type="ECO:0000256" key="1">
    <source>
        <dbReference type="ARBA" id="ARBA00008324"/>
    </source>
</evidence>
<feature type="domain" description="Thioesterase" evidence="3">
    <location>
        <begin position="50"/>
        <end position="127"/>
    </location>
</feature>
<dbReference type="InterPro" id="IPR029069">
    <property type="entry name" value="HotDog_dom_sf"/>
</dbReference>
<reference evidence="4" key="1">
    <citation type="journal article" date="2015" name="PLoS ONE">
        <title>An Insight into the Sialome of the Lone Star Tick, Amblyomma americanum, with a Glimpse on Its Time Dependent Gene Expression.</title>
        <authorList>
            <person name="Karim S."/>
            <person name="Ribeiro J.M."/>
        </authorList>
    </citation>
    <scope>NUCLEOTIDE SEQUENCE</scope>
    <source>
        <tissue evidence="4">Salivary gland</tissue>
    </source>
</reference>
<dbReference type="CDD" id="cd03443">
    <property type="entry name" value="PaaI_thioesterase"/>
    <property type="match status" value="1"/>
</dbReference>
<evidence type="ECO:0000259" key="3">
    <source>
        <dbReference type="Pfam" id="PF03061"/>
    </source>
</evidence>
<dbReference type="InterPro" id="IPR039298">
    <property type="entry name" value="ACOT13"/>
</dbReference>
<evidence type="ECO:0000256" key="2">
    <source>
        <dbReference type="ARBA" id="ARBA00022801"/>
    </source>
</evidence>
<dbReference type="GO" id="GO:0047617">
    <property type="term" value="F:fatty acyl-CoA hydrolase activity"/>
    <property type="evidence" value="ECO:0007669"/>
    <property type="project" value="InterPro"/>
</dbReference>
<name>A0A0C9SAM8_AMBAM</name>
<proteinExistence type="evidence at transcript level"/>
<dbReference type="Pfam" id="PF03061">
    <property type="entry name" value="4HBT"/>
    <property type="match status" value="1"/>
</dbReference>
<dbReference type="EMBL" id="GBZX01002468">
    <property type="protein sequence ID" value="JAG90272.1"/>
    <property type="molecule type" value="mRNA"/>
</dbReference>
<keyword evidence="2" id="KW-0378">Hydrolase</keyword>
<dbReference type="AlphaFoldDB" id="A0A0C9SAM8"/>
<dbReference type="NCBIfam" id="TIGR00369">
    <property type="entry name" value="unchar_dom_1"/>
    <property type="match status" value="1"/>
</dbReference>
<dbReference type="InterPro" id="IPR006683">
    <property type="entry name" value="Thioestr_dom"/>
</dbReference>
<dbReference type="SUPFAM" id="SSF54637">
    <property type="entry name" value="Thioesterase/thiol ester dehydrase-isomerase"/>
    <property type="match status" value="1"/>
</dbReference>
<evidence type="ECO:0000313" key="4">
    <source>
        <dbReference type="EMBL" id="JAG90272.1"/>
    </source>
</evidence>
<sequence length="146" mass="16604">MQRASNFIRYVKDSRMPYLEGIIDKLKLISCQDRVAQFELQLEKPHCNLNNTLHGGMATTLIDICTCVLMSTAYEEKMLFATTELKARYLRPAKMGDIILMEARIMHPGKTVAFAEMDILDKATKKICVQGSHTALLVPPESRTRR</sequence>